<evidence type="ECO:0000313" key="3">
    <source>
        <dbReference type="EMBL" id="MFC7615952.1"/>
    </source>
</evidence>
<dbReference type="SUPFAM" id="SSF54637">
    <property type="entry name" value="Thioesterase/thiol ester dehydrase-isomerase"/>
    <property type="match status" value="1"/>
</dbReference>
<proteinExistence type="predicted"/>
<comment type="caution">
    <text evidence="3">The sequence shown here is derived from an EMBL/GenBank/DDBJ whole genome shotgun (WGS) entry which is preliminary data.</text>
</comment>
<sequence length="148" mass="15444">MTTALDFAKLSGLEALRAMFALPEPPPNIGSFLGMGVERLEEGEVVFTLPTRPEYANPLGTLHGGICATLLDSVMACAVHSTLPPATGYGTLELKVNYVRAVRADGGLLTATGTTIHVGRSTATAEGRVVDAAGKLVAHATTTCMIYR</sequence>
<evidence type="ECO:0000259" key="2">
    <source>
        <dbReference type="Pfam" id="PF03061"/>
    </source>
</evidence>
<dbReference type="InterPro" id="IPR003736">
    <property type="entry name" value="PAAI_dom"/>
</dbReference>
<dbReference type="PANTHER" id="PTHR43240:SF1">
    <property type="entry name" value="BLR5584 PROTEIN"/>
    <property type="match status" value="1"/>
</dbReference>
<gene>
    <name evidence="3" type="ORF">ACFQV2_23160</name>
</gene>
<keyword evidence="1 3" id="KW-0378">Hydrolase</keyword>
<dbReference type="Gene3D" id="3.10.129.10">
    <property type="entry name" value="Hotdog Thioesterase"/>
    <property type="match status" value="1"/>
</dbReference>
<organism evidence="3 4">
    <name type="scientific">Actinokineospora soli</name>
    <dbReference type="NCBI Taxonomy" id="1048753"/>
    <lineage>
        <taxon>Bacteria</taxon>
        <taxon>Bacillati</taxon>
        <taxon>Actinomycetota</taxon>
        <taxon>Actinomycetes</taxon>
        <taxon>Pseudonocardiales</taxon>
        <taxon>Pseudonocardiaceae</taxon>
        <taxon>Actinokineospora</taxon>
    </lineage>
</organism>
<dbReference type="Pfam" id="PF03061">
    <property type="entry name" value="4HBT"/>
    <property type="match status" value="1"/>
</dbReference>
<accession>A0ABW2TQ64</accession>
<dbReference type="EC" id="3.1.2.-" evidence="3"/>
<dbReference type="EMBL" id="JBHTEY010000004">
    <property type="protein sequence ID" value="MFC7615952.1"/>
    <property type="molecule type" value="Genomic_DNA"/>
</dbReference>
<protein>
    <submittedName>
        <fullName evidence="3">PaaI family thioesterase</fullName>
        <ecNumber evidence="3">3.1.2.-</ecNumber>
    </submittedName>
</protein>
<feature type="domain" description="Thioesterase" evidence="2">
    <location>
        <begin position="60"/>
        <end position="137"/>
    </location>
</feature>
<dbReference type="InterPro" id="IPR029069">
    <property type="entry name" value="HotDog_dom_sf"/>
</dbReference>
<dbReference type="PANTHER" id="PTHR43240">
    <property type="entry name" value="1,4-DIHYDROXY-2-NAPHTHOYL-COA THIOESTERASE 1"/>
    <property type="match status" value="1"/>
</dbReference>
<dbReference type="Proteomes" id="UP001596512">
    <property type="component" value="Unassembled WGS sequence"/>
</dbReference>
<dbReference type="NCBIfam" id="TIGR00369">
    <property type="entry name" value="unchar_dom_1"/>
    <property type="match status" value="1"/>
</dbReference>
<reference evidence="4" key="1">
    <citation type="journal article" date="2019" name="Int. J. Syst. Evol. Microbiol.">
        <title>The Global Catalogue of Microorganisms (GCM) 10K type strain sequencing project: providing services to taxonomists for standard genome sequencing and annotation.</title>
        <authorList>
            <consortium name="The Broad Institute Genomics Platform"/>
            <consortium name="The Broad Institute Genome Sequencing Center for Infectious Disease"/>
            <person name="Wu L."/>
            <person name="Ma J."/>
        </authorList>
    </citation>
    <scope>NUCLEOTIDE SEQUENCE [LARGE SCALE GENOMIC DNA]</scope>
    <source>
        <strain evidence="4">JCM 17695</strain>
    </source>
</reference>
<evidence type="ECO:0000256" key="1">
    <source>
        <dbReference type="ARBA" id="ARBA00022801"/>
    </source>
</evidence>
<name>A0ABW2TQ64_9PSEU</name>
<dbReference type="InterPro" id="IPR006683">
    <property type="entry name" value="Thioestr_dom"/>
</dbReference>
<keyword evidence="4" id="KW-1185">Reference proteome</keyword>
<dbReference type="CDD" id="cd03443">
    <property type="entry name" value="PaaI_thioesterase"/>
    <property type="match status" value="1"/>
</dbReference>
<dbReference type="GO" id="GO:0016787">
    <property type="term" value="F:hydrolase activity"/>
    <property type="evidence" value="ECO:0007669"/>
    <property type="project" value="UniProtKB-KW"/>
</dbReference>
<evidence type="ECO:0000313" key="4">
    <source>
        <dbReference type="Proteomes" id="UP001596512"/>
    </source>
</evidence>